<dbReference type="EMBL" id="KN824402">
    <property type="protein sequence ID" value="KIM20889.1"/>
    <property type="molecule type" value="Genomic_DNA"/>
</dbReference>
<keyword evidence="2" id="KW-1185">Reference proteome</keyword>
<dbReference type="Gene3D" id="3.80.10.10">
    <property type="entry name" value="Ribonuclease Inhibitor"/>
    <property type="match status" value="1"/>
</dbReference>
<dbReference type="SUPFAM" id="SSF52047">
    <property type="entry name" value="RNI-like"/>
    <property type="match status" value="1"/>
</dbReference>
<name>A0A0C3ALG5_SERVB</name>
<dbReference type="InterPro" id="IPR032675">
    <property type="entry name" value="LRR_dom_sf"/>
</dbReference>
<dbReference type="Proteomes" id="UP000054097">
    <property type="component" value="Unassembled WGS sequence"/>
</dbReference>
<dbReference type="AlphaFoldDB" id="A0A0C3ALG5"/>
<reference evidence="2" key="2">
    <citation type="submission" date="2015-01" db="EMBL/GenBank/DDBJ databases">
        <title>Evolutionary Origins and Diversification of the Mycorrhizal Mutualists.</title>
        <authorList>
            <consortium name="DOE Joint Genome Institute"/>
            <consortium name="Mycorrhizal Genomics Consortium"/>
            <person name="Kohler A."/>
            <person name="Kuo A."/>
            <person name="Nagy L.G."/>
            <person name="Floudas D."/>
            <person name="Copeland A."/>
            <person name="Barry K.W."/>
            <person name="Cichocki N."/>
            <person name="Veneault-Fourrey C."/>
            <person name="LaButti K."/>
            <person name="Lindquist E.A."/>
            <person name="Lipzen A."/>
            <person name="Lundell T."/>
            <person name="Morin E."/>
            <person name="Murat C."/>
            <person name="Riley R."/>
            <person name="Ohm R."/>
            <person name="Sun H."/>
            <person name="Tunlid A."/>
            <person name="Henrissat B."/>
            <person name="Grigoriev I.V."/>
            <person name="Hibbett D.S."/>
            <person name="Martin F."/>
        </authorList>
    </citation>
    <scope>NUCLEOTIDE SEQUENCE [LARGE SCALE GENOMIC DNA]</scope>
    <source>
        <strain evidence="2">MAFF 305830</strain>
    </source>
</reference>
<accession>A0A0C3ALG5</accession>
<dbReference type="HOGENOM" id="CLU_015287_0_0_1"/>
<dbReference type="OrthoDB" id="3365698at2759"/>
<protein>
    <submittedName>
        <fullName evidence="1">Uncharacterized protein</fullName>
    </submittedName>
</protein>
<organism evidence="1 2">
    <name type="scientific">Serendipita vermifera MAFF 305830</name>
    <dbReference type="NCBI Taxonomy" id="933852"/>
    <lineage>
        <taxon>Eukaryota</taxon>
        <taxon>Fungi</taxon>
        <taxon>Dikarya</taxon>
        <taxon>Basidiomycota</taxon>
        <taxon>Agaricomycotina</taxon>
        <taxon>Agaricomycetes</taxon>
        <taxon>Sebacinales</taxon>
        <taxon>Serendipitaceae</taxon>
        <taxon>Serendipita</taxon>
    </lineage>
</organism>
<reference evidence="1 2" key="1">
    <citation type="submission" date="2014-04" db="EMBL/GenBank/DDBJ databases">
        <authorList>
            <consortium name="DOE Joint Genome Institute"/>
            <person name="Kuo A."/>
            <person name="Zuccaro A."/>
            <person name="Kohler A."/>
            <person name="Nagy L.G."/>
            <person name="Floudas D."/>
            <person name="Copeland A."/>
            <person name="Barry K.W."/>
            <person name="Cichocki N."/>
            <person name="Veneault-Fourrey C."/>
            <person name="LaButti K."/>
            <person name="Lindquist E.A."/>
            <person name="Lipzen A."/>
            <person name="Lundell T."/>
            <person name="Morin E."/>
            <person name="Murat C."/>
            <person name="Sun H."/>
            <person name="Tunlid A."/>
            <person name="Henrissat B."/>
            <person name="Grigoriev I.V."/>
            <person name="Hibbett D.S."/>
            <person name="Martin F."/>
            <person name="Nordberg H.P."/>
            <person name="Cantor M.N."/>
            <person name="Hua S.X."/>
        </authorList>
    </citation>
    <scope>NUCLEOTIDE SEQUENCE [LARGE SCALE GENOMIC DNA]</scope>
    <source>
        <strain evidence="1 2">MAFF 305830</strain>
    </source>
</reference>
<evidence type="ECO:0000313" key="1">
    <source>
        <dbReference type="EMBL" id="KIM20889.1"/>
    </source>
</evidence>
<gene>
    <name evidence="1" type="ORF">M408DRAFT_29995</name>
</gene>
<evidence type="ECO:0000313" key="2">
    <source>
        <dbReference type="Proteomes" id="UP000054097"/>
    </source>
</evidence>
<sequence length="578" mass="65440">MQVLPLELCADIIKEAALPRDDPVDRLLDLTTVSRRWCNIITSLPTLWTTILFDPTKDDYLAKAVVGLSLSGTCELSVTIAVPFELWREVSPIILAERGRIVYLRIDDPVLDVSDSEKILHDFNGLPVLKTLCLPIEYNSGDFDSRPRNVNFEMMPLLGEITGPRPEPLDYSCSRFLKSRTLFLPAITQNMVDIWATLPNLIHLDLYENGILPDYSPKVFESSLPSIKRFYYFGRALERAMHLLGPNVTSMAVLVYNFRQVLDLLGRFPRMYDLRLLVSNTFDYGGVDIETIPASPQSIERLEIRGHLYYGMNITELEQAIPSWRALYQALAGILPCVKILNLEDALLFDETWSYISGLNQLQEITVSDCRLYLSTSQSFINMEYLSYISWSMPPDSAAIFSKIVAPSLRSLQINIAPKDWTHVDADATNYSIPENAFPSLASLTIAFAMPVSWNIGIRSYKNLRELILQHPYGSDFMTGGDILETILMRPRDFPALEKIELAHLLFEYDILLLLLERKNIHAQRGISPITAVVVNSPLSYRLLYPIATLLGGKFPAREPNVAFSLDAIGQRIFDEFS</sequence>
<proteinExistence type="predicted"/>